<comment type="caution">
    <text evidence="4">The sequence shown here is derived from an EMBL/GenBank/DDBJ whole genome shotgun (WGS) entry which is preliminary data.</text>
</comment>
<dbReference type="SUPFAM" id="SSF81296">
    <property type="entry name" value="E set domains"/>
    <property type="match status" value="2"/>
</dbReference>
<dbReference type="AlphaFoldDB" id="A0A8S1DB73"/>
<name>A0A8S1DB73_9INSE</name>
<reference evidence="4 5" key="1">
    <citation type="submission" date="2020-04" db="EMBL/GenBank/DDBJ databases">
        <authorList>
            <person name="Alioto T."/>
            <person name="Alioto T."/>
            <person name="Gomez Garrido J."/>
        </authorList>
    </citation>
    <scope>NUCLEOTIDE SEQUENCE [LARGE SCALE GENOMIC DNA]</scope>
</reference>
<dbReference type="PANTHER" id="PTHR11188">
    <property type="entry name" value="ARRESTIN DOMAIN CONTAINING PROTEIN"/>
    <property type="match status" value="1"/>
</dbReference>
<keyword evidence="2" id="KW-0716">Sensory transduction</keyword>
<dbReference type="InterPro" id="IPR011021">
    <property type="entry name" value="Arrestin-like_N"/>
</dbReference>
<dbReference type="InterPro" id="IPR050357">
    <property type="entry name" value="Arrestin_domain-protein"/>
</dbReference>
<evidence type="ECO:0000259" key="3">
    <source>
        <dbReference type="SMART" id="SM01017"/>
    </source>
</evidence>
<dbReference type="Proteomes" id="UP000494165">
    <property type="component" value="Unassembled WGS sequence"/>
</dbReference>
<evidence type="ECO:0000313" key="4">
    <source>
        <dbReference type="EMBL" id="CAB3380844.1"/>
    </source>
</evidence>
<sequence length="317" mass="34885">MLLKKLHLLKMNTFRLVFDKDFFYSGDYVTGHFVIQNSSPMNIKAIILAFKGQAKISIPKSALRNASSSKPKPICILLDKTCPTPQIRLFRCATGCIIEPGEHAYRISYKLPKLIPSSYEGTFGKIQYKATAFVGVGESVAESEITVIKALDALYYESLASPQRACKIKAFNRLSMVSNSRSVFVQLSLPGVISPAGKIYAELNVSNPSGIHLSNITLYLIRTEKFIIPNCAEQLVKIILENVDLGSVDAGAGKSFKQTLVVPNNCDRNLAHCSIIDVNHSVKAVIRPSGLYSKLSLKLPVVVGTLYRNVEPLVSKY</sequence>
<dbReference type="OrthoDB" id="2333384at2759"/>
<dbReference type="GO" id="GO:0005737">
    <property type="term" value="C:cytoplasm"/>
    <property type="evidence" value="ECO:0007669"/>
    <property type="project" value="TreeGrafter"/>
</dbReference>
<protein>
    <recommendedName>
        <fullName evidence="3">Arrestin C-terminal-like domain-containing protein</fullName>
    </recommendedName>
</protein>
<dbReference type="SMART" id="SM01017">
    <property type="entry name" value="Arrestin_C"/>
    <property type="match status" value="1"/>
</dbReference>
<evidence type="ECO:0000313" key="5">
    <source>
        <dbReference type="Proteomes" id="UP000494165"/>
    </source>
</evidence>
<organism evidence="4 5">
    <name type="scientific">Cloeon dipterum</name>
    <dbReference type="NCBI Taxonomy" id="197152"/>
    <lineage>
        <taxon>Eukaryota</taxon>
        <taxon>Metazoa</taxon>
        <taxon>Ecdysozoa</taxon>
        <taxon>Arthropoda</taxon>
        <taxon>Hexapoda</taxon>
        <taxon>Insecta</taxon>
        <taxon>Pterygota</taxon>
        <taxon>Palaeoptera</taxon>
        <taxon>Ephemeroptera</taxon>
        <taxon>Pisciforma</taxon>
        <taxon>Baetidae</taxon>
        <taxon>Cloeon</taxon>
    </lineage>
</organism>
<feature type="domain" description="Arrestin C-terminal-like" evidence="3">
    <location>
        <begin position="179"/>
        <end position="312"/>
    </location>
</feature>
<accession>A0A8S1DB73</accession>
<dbReference type="PANTHER" id="PTHR11188:SF176">
    <property type="entry name" value="ARRESTIN DOMAIN-CONTAINING PROTEIN 1"/>
    <property type="match status" value="1"/>
</dbReference>
<keyword evidence="5" id="KW-1185">Reference proteome</keyword>
<dbReference type="Pfam" id="PF00339">
    <property type="entry name" value="Arrestin_N"/>
    <property type="match status" value="1"/>
</dbReference>
<evidence type="ECO:0000256" key="2">
    <source>
        <dbReference type="ARBA" id="ARBA00022606"/>
    </source>
</evidence>
<dbReference type="InterPro" id="IPR014752">
    <property type="entry name" value="Arrestin-like_C"/>
</dbReference>
<dbReference type="Pfam" id="PF02752">
    <property type="entry name" value="Arrestin_C"/>
    <property type="match status" value="1"/>
</dbReference>
<dbReference type="Gene3D" id="2.60.40.640">
    <property type="match status" value="2"/>
</dbReference>
<comment type="similarity">
    <text evidence="1">Belongs to the arrestin family.</text>
</comment>
<dbReference type="InterPro" id="IPR011022">
    <property type="entry name" value="Arrestin_C-like"/>
</dbReference>
<dbReference type="EMBL" id="CADEPI010000218">
    <property type="protein sequence ID" value="CAB3380844.1"/>
    <property type="molecule type" value="Genomic_DNA"/>
</dbReference>
<dbReference type="InterPro" id="IPR014756">
    <property type="entry name" value="Ig_E-set"/>
</dbReference>
<proteinExistence type="inferred from homology"/>
<dbReference type="GO" id="GO:0015031">
    <property type="term" value="P:protein transport"/>
    <property type="evidence" value="ECO:0007669"/>
    <property type="project" value="TreeGrafter"/>
</dbReference>
<evidence type="ECO:0000256" key="1">
    <source>
        <dbReference type="ARBA" id="ARBA00005298"/>
    </source>
</evidence>
<gene>
    <name evidence="4" type="ORF">CLODIP_2_CD03800</name>
</gene>